<organism evidence="1 2">
    <name type="scientific">Penicillium angulare</name>
    <dbReference type="NCBI Taxonomy" id="116970"/>
    <lineage>
        <taxon>Eukaryota</taxon>
        <taxon>Fungi</taxon>
        <taxon>Dikarya</taxon>
        <taxon>Ascomycota</taxon>
        <taxon>Pezizomycotina</taxon>
        <taxon>Eurotiomycetes</taxon>
        <taxon>Eurotiomycetidae</taxon>
        <taxon>Eurotiales</taxon>
        <taxon>Aspergillaceae</taxon>
        <taxon>Penicillium</taxon>
    </lineage>
</organism>
<proteinExistence type="predicted"/>
<name>A0A9W9KPK0_9EURO</name>
<comment type="caution">
    <text evidence="1">The sequence shown here is derived from an EMBL/GenBank/DDBJ whole genome shotgun (WGS) entry which is preliminary data.</text>
</comment>
<reference evidence="1" key="2">
    <citation type="journal article" date="2023" name="IMA Fungus">
        <title>Comparative genomic study of the Penicillium genus elucidates a diverse pangenome and 15 lateral gene transfer events.</title>
        <authorList>
            <person name="Petersen C."/>
            <person name="Sorensen T."/>
            <person name="Nielsen M.R."/>
            <person name="Sondergaard T.E."/>
            <person name="Sorensen J.L."/>
            <person name="Fitzpatrick D.A."/>
            <person name="Frisvad J.C."/>
            <person name="Nielsen K.L."/>
        </authorList>
    </citation>
    <scope>NUCLEOTIDE SEQUENCE</scope>
    <source>
        <strain evidence="1">IBT 30069</strain>
    </source>
</reference>
<gene>
    <name evidence="1" type="ORF">N7456_001662</name>
</gene>
<reference evidence="1" key="1">
    <citation type="submission" date="2022-11" db="EMBL/GenBank/DDBJ databases">
        <authorList>
            <person name="Petersen C."/>
        </authorList>
    </citation>
    <scope>NUCLEOTIDE SEQUENCE</scope>
    <source>
        <strain evidence="1">IBT 30069</strain>
    </source>
</reference>
<dbReference type="Proteomes" id="UP001149165">
    <property type="component" value="Unassembled WGS sequence"/>
</dbReference>
<dbReference type="EMBL" id="JAPQKH010000002">
    <property type="protein sequence ID" value="KAJ5113128.1"/>
    <property type="molecule type" value="Genomic_DNA"/>
</dbReference>
<protein>
    <submittedName>
        <fullName evidence="1">Uncharacterized protein</fullName>
    </submittedName>
</protein>
<sequence>MTEQREFQFQLGAVYQSLQADLSQMQLISRKGNQGVEDENEIADTTYMLLKVYNVINTVHKV</sequence>
<accession>A0A9W9KPK0</accession>
<evidence type="ECO:0000313" key="1">
    <source>
        <dbReference type="EMBL" id="KAJ5113128.1"/>
    </source>
</evidence>
<dbReference type="AlphaFoldDB" id="A0A9W9KPK0"/>
<evidence type="ECO:0000313" key="2">
    <source>
        <dbReference type="Proteomes" id="UP001149165"/>
    </source>
</evidence>
<keyword evidence="2" id="KW-1185">Reference proteome</keyword>